<protein>
    <submittedName>
        <fullName evidence="1">Uncharacterized protein</fullName>
    </submittedName>
</protein>
<name>A0A0P1AP57_PLAHL</name>
<accession>A0A0P1AP57</accession>
<reference evidence="2" key="1">
    <citation type="submission" date="2014-09" db="EMBL/GenBank/DDBJ databases">
        <authorList>
            <person name="Sharma Rahul"/>
            <person name="Thines Marco"/>
        </authorList>
    </citation>
    <scope>NUCLEOTIDE SEQUENCE [LARGE SCALE GENOMIC DNA]</scope>
</reference>
<evidence type="ECO:0000313" key="1">
    <source>
        <dbReference type="EMBL" id="CEG42796.1"/>
    </source>
</evidence>
<dbReference type="RefSeq" id="XP_024579165.1">
    <property type="nucleotide sequence ID" value="XM_024728716.1"/>
</dbReference>
<dbReference type="EMBL" id="CCYD01000645">
    <property type="protein sequence ID" value="CEG42796.1"/>
    <property type="molecule type" value="Genomic_DNA"/>
</dbReference>
<proteinExistence type="predicted"/>
<evidence type="ECO:0000313" key="2">
    <source>
        <dbReference type="Proteomes" id="UP000054928"/>
    </source>
</evidence>
<sequence length="63" mass="6918">MLTTSTYLSHNICHGICDTQWELEQGKVLTAPPNVLIHQDPIKSPLLLKAVTVPSKSHLANTL</sequence>
<keyword evidence="2" id="KW-1185">Reference proteome</keyword>
<dbReference type="GeneID" id="36408097"/>
<dbReference type="AlphaFoldDB" id="A0A0P1AP57"/>
<organism evidence="1 2">
    <name type="scientific">Plasmopara halstedii</name>
    <name type="common">Downy mildew of sunflower</name>
    <dbReference type="NCBI Taxonomy" id="4781"/>
    <lineage>
        <taxon>Eukaryota</taxon>
        <taxon>Sar</taxon>
        <taxon>Stramenopiles</taxon>
        <taxon>Oomycota</taxon>
        <taxon>Peronosporomycetes</taxon>
        <taxon>Peronosporales</taxon>
        <taxon>Peronosporaceae</taxon>
        <taxon>Plasmopara</taxon>
    </lineage>
</organism>
<dbReference type="Proteomes" id="UP000054928">
    <property type="component" value="Unassembled WGS sequence"/>
</dbReference>